<keyword evidence="2" id="KW-0456">Lyase</keyword>
<accession>A0A5A7P6W7</accession>
<dbReference type="OrthoDB" id="1532798at2759"/>
<name>A0A5A7P6W7_STRAF</name>
<dbReference type="GO" id="GO:0010181">
    <property type="term" value="F:FMN binding"/>
    <property type="evidence" value="ECO:0007669"/>
    <property type="project" value="TreeGrafter"/>
</dbReference>
<evidence type="ECO:0000256" key="1">
    <source>
        <dbReference type="ARBA" id="ARBA00022643"/>
    </source>
</evidence>
<keyword evidence="4" id="KW-1185">Reference proteome</keyword>
<keyword evidence="2" id="KW-0210">Decarboxylase</keyword>
<dbReference type="Proteomes" id="UP000325081">
    <property type="component" value="Unassembled WGS sequence"/>
</dbReference>
<comment type="caution">
    <text evidence="3">The sequence shown here is derived from an EMBL/GenBank/DDBJ whole genome shotgun (WGS) entry which is preliminary data.</text>
</comment>
<dbReference type="GO" id="GO:0004633">
    <property type="term" value="F:phosphopantothenoylcysteine decarboxylase activity"/>
    <property type="evidence" value="ECO:0007669"/>
    <property type="project" value="TreeGrafter"/>
</dbReference>
<dbReference type="PANTHER" id="PTHR14359">
    <property type="entry name" value="HOMO-OLIGOMERIC FLAVIN CONTAINING CYS DECARBOXYLASE FAMILY"/>
    <property type="match status" value="1"/>
</dbReference>
<organism evidence="3 4">
    <name type="scientific">Striga asiatica</name>
    <name type="common">Asiatic witchweed</name>
    <name type="synonym">Buchnera asiatica</name>
    <dbReference type="NCBI Taxonomy" id="4170"/>
    <lineage>
        <taxon>Eukaryota</taxon>
        <taxon>Viridiplantae</taxon>
        <taxon>Streptophyta</taxon>
        <taxon>Embryophyta</taxon>
        <taxon>Tracheophyta</taxon>
        <taxon>Spermatophyta</taxon>
        <taxon>Magnoliopsida</taxon>
        <taxon>eudicotyledons</taxon>
        <taxon>Gunneridae</taxon>
        <taxon>Pentapetalae</taxon>
        <taxon>asterids</taxon>
        <taxon>lamiids</taxon>
        <taxon>Lamiales</taxon>
        <taxon>Orobanchaceae</taxon>
        <taxon>Buchnereae</taxon>
        <taxon>Striga</taxon>
    </lineage>
</organism>
<dbReference type="PANTHER" id="PTHR14359:SF6">
    <property type="entry name" value="PHOSPHOPANTOTHENOYLCYSTEINE DECARBOXYLASE"/>
    <property type="match status" value="1"/>
</dbReference>
<evidence type="ECO:0000256" key="2">
    <source>
        <dbReference type="ARBA" id="ARBA00022793"/>
    </source>
</evidence>
<dbReference type="InterPro" id="IPR036551">
    <property type="entry name" value="Flavin_trans-like"/>
</dbReference>
<keyword evidence="1" id="KW-0285">Flavoprotein</keyword>
<reference evidence="4" key="1">
    <citation type="journal article" date="2019" name="Curr. Biol.">
        <title>Genome Sequence of Striga asiatica Provides Insight into the Evolution of Plant Parasitism.</title>
        <authorList>
            <person name="Yoshida S."/>
            <person name="Kim S."/>
            <person name="Wafula E.K."/>
            <person name="Tanskanen J."/>
            <person name="Kim Y.M."/>
            <person name="Honaas L."/>
            <person name="Yang Z."/>
            <person name="Spallek T."/>
            <person name="Conn C.E."/>
            <person name="Ichihashi Y."/>
            <person name="Cheong K."/>
            <person name="Cui S."/>
            <person name="Der J.P."/>
            <person name="Gundlach H."/>
            <person name="Jiao Y."/>
            <person name="Hori C."/>
            <person name="Ishida J.K."/>
            <person name="Kasahara H."/>
            <person name="Kiba T."/>
            <person name="Kim M.S."/>
            <person name="Koo N."/>
            <person name="Laohavisit A."/>
            <person name="Lee Y.H."/>
            <person name="Lumba S."/>
            <person name="McCourt P."/>
            <person name="Mortimer J.C."/>
            <person name="Mutuku J.M."/>
            <person name="Nomura T."/>
            <person name="Sasaki-Sekimoto Y."/>
            <person name="Seto Y."/>
            <person name="Wang Y."/>
            <person name="Wakatake T."/>
            <person name="Sakakibara H."/>
            <person name="Demura T."/>
            <person name="Yamaguchi S."/>
            <person name="Yoneyama K."/>
            <person name="Manabe R.I."/>
            <person name="Nelson D.C."/>
            <person name="Schulman A.H."/>
            <person name="Timko M.P."/>
            <person name="dePamphilis C.W."/>
            <person name="Choi D."/>
            <person name="Shirasu K."/>
        </authorList>
    </citation>
    <scope>NUCLEOTIDE SEQUENCE [LARGE SCALE GENOMIC DNA]</scope>
    <source>
        <strain evidence="4">cv. UVA1</strain>
    </source>
</reference>
<protein>
    <submittedName>
        <fullName evidence="3">Phosphopantothenoylcysteine decarboxylase</fullName>
    </submittedName>
</protein>
<evidence type="ECO:0000313" key="4">
    <source>
        <dbReference type="Proteomes" id="UP000325081"/>
    </source>
</evidence>
<keyword evidence="1" id="KW-0288">FMN</keyword>
<proteinExistence type="predicted"/>
<dbReference type="SUPFAM" id="SSF52507">
    <property type="entry name" value="Homo-oligomeric flavin-containing Cys decarboxylases, HFCD"/>
    <property type="match status" value="1"/>
</dbReference>
<dbReference type="AlphaFoldDB" id="A0A5A7P6W7"/>
<sequence length="212" mass="23527">STHPRALTHNTHLLETTNNHLLLSETLTMDDVAIQEGDRWIVVAACGSDSVRHLRELCEHLRGLGQLGHNPVNVAVVCTKSALQSLNWPPVSACGFKFYTDDELLKSMGPDKLEFPPFFGTLWYQAACLVSNGLCDNLLTSFIKSWPCEGELRRPIIFCPDVGEGMWAHPVTQQQVDTLQEWGFVVKPKGSGLMADVEIIARLVGQVMGWND</sequence>
<dbReference type="GO" id="GO:0071513">
    <property type="term" value="C:phosphopantothenoylcysteine decarboxylase complex"/>
    <property type="evidence" value="ECO:0007669"/>
    <property type="project" value="TreeGrafter"/>
</dbReference>
<evidence type="ECO:0000313" key="3">
    <source>
        <dbReference type="EMBL" id="GER28284.1"/>
    </source>
</evidence>
<feature type="non-terminal residue" evidence="3">
    <location>
        <position position="1"/>
    </location>
</feature>
<dbReference type="GO" id="GO:0015937">
    <property type="term" value="P:coenzyme A biosynthetic process"/>
    <property type="evidence" value="ECO:0007669"/>
    <property type="project" value="TreeGrafter"/>
</dbReference>
<dbReference type="EMBL" id="BKCP01002447">
    <property type="protein sequence ID" value="GER28284.1"/>
    <property type="molecule type" value="Genomic_DNA"/>
</dbReference>
<dbReference type="Gene3D" id="3.40.50.1950">
    <property type="entry name" value="Flavin prenyltransferase-like"/>
    <property type="match status" value="1"/>
</dbReference>
<gene>
    <name evidence="3" type="ORF">STAS_04069</name>
</gene>